<comment type="caution">
    <text evidence="1">The sequence shown here is derived from an EMBL/GenBank/DDBJ whole genome shotgun (WGS) entry which is preliminary data.</text>
</comment>
<reference evidence="1 2" key="1">
    <citation type="journal article" date="2014" name="Genome Announc.">
        <title>Draft Genome Sequences of Marine Flavobacterium Algibacter lectus Strains SS8 and NR4.</title>
        <authorList>
            <person name="Takatani N."/>
            <person name="Nakanishi M."/>
            <person name="Meirelles P."/>
            <person name="Mino S."/>
            <person name="Suda W."/>
            <person name="Oshima K."/>
            <person name="Hattori M."/>
            <person name="Ohkuma M."/>
            <person name="Hosokawa M."/>
            <person name="Miyashita K."/>
            <person name="Thompson F.L."/>
            <person name="Niwa A."/>
            <person name="Sawabe T."/>
            <person name="Sawabe T."/>
        </authorList>
    </citation>
    <scope>NUCLEOTIDE SEQUENCE [LARGE SCALE GENOMIC DNA]</scope>
    <source>
        <strain evidence="2">JCM19274</strain>
    </source>
</reference>
<dbReference type="Proteomes" id="UP000029643">
    <property type="component" value="Unassembled WGS sequence"/>
</dbReference>
<name>A0A090WW60_9FLAO</name>
<accession>A0A090WW60</accession>
<proteinExistence type="predicted"/>
<evidence type="ECO:0000313" key="1">
    <source>
        <dbReference type="EMBL" id="GAL81226.1"/>
    </source>
</evidence>
<dbReference type="EMBL" id="BBNU01000014">
    <property type="protein sequence ID" value="GAL81226.1"/>
    <property type="molecule type" value="Genomic_DNA"/>
</dbReference>
<evidence type="ECO:0000313" key="2">
    <source>
        <dbReference type="Proteomes" id="UP000029643"/>
    </source>
</evidence>
<gene>
    <name evidence="1" type="ORF">JCM19274_3970</name>
</gene>
<dbReference type="AlphaFoldDB" id="A0A090WW60"/>
<sequence>MEVGNASRLTGICHIEKNKTKKQNEFKLEIIEAHCLINLRDYILGRKAY</sequence>
<organism evidence="1 2">
    <name type="scientific">Algibacter lectus</name>
    <dbReference type="NCBI Taxonomy" id="221126"/>
    <lineage>
        <taxon>Bacteria</taxon>
        <taxon>Pseudomonadati</taxon>
        <taxon>Bacteroidota</taxon>
        <taxon>Flavobacteriia</taxon>
        <taxon>Flavobacteriales</taxon>
        <taxon>Flavobacteriaceae</taxon>
        <taxon>Algibacter</taxon>
    </lineage>
</organism>
<protein>
    <submittedName>
        <fullName evidence="1">Uncharacterized protein</fullName>
    </submittedName>
</protein>